<organism evidence="2 3">
    <name type="scientific">Noviherbaspirillum album</name>
    <dbReference type="NCBI Taxonomy" id="3080276"/>
    <lineage>
        <taxon>Bacteria</taxon>
        <taxon>Pseudomonadati</taxon>
        <taxon>Pseudomonadota</taxon>
        <taxon>Betaproteobacteria</taxon>
        <taxon>Burkholderiales</taxon>
        <taxon>Oxalobacteraceae</taxon>
        <taxon>Noviherbaspirillum</taxon>
    </lineage>
</organism>
<reference evidence="2 3" key="1">
    <citation type="submission" date="2023-10" db="EMBL/GenBank/DDBJ databases">
        <title>Noviherbaspirillum sp. CPCC 100848 genome assembly.</title>
        <authorList>
            <person name="Li X.Y."/>
            <person name="Fang X.M."/>
        </authorList>
    </citation>
    <scope>NUCLEOTIDE SEQUENCE [LARGE SCALE GENOMIC DNA]</scope>
    <source>
        <strain evidence="2 3">CPCC 100848</strain>
    </source>
</reference>
<comment type="caution">
    <text evidence="2">The sequence shown here is derived from an EMBL/GenBank/DDBJ whole genome shotgun (WGS) entry which is preliminary data.</text>
</comment>
<dbReference type="RefSeq" id="WP_326504635.1">
    <property type="nucleotide sequence ID" value="NZ_JAWIIV010000001.1"/>
</dbReference>
<accession>A0ABU6J2P1</accession>
<evidence type="ECO:0000256" key="1">
    <source>
        <dbReference type="SAM" id="MobiDB-lite"/>
    </source>
</evidence>
<proteinExistence type="predicted"/>
<dbReference type="EMBL" id="JAWIIV010000001">
    <property type="protein sequence ID" value="MEC4717890.1"/>
    <property type="molecule type" value="Genomic_DNA"/>
</dbReference>
<keyword evidence="3" id="KW-1185">Reference proteome</keyword>
<protein>
    <submittedName>
        <fullName evidence="2">Uncharacterized protein</fullName>
    </submittedName>
</protein>
<gene>
    <name evidence="2" type="ORF">RY831_01890</name>
</gene>
<evidence type="ECO:0000313" key="3">
    <source>
        <dbReference type="Proteomes" id="UP001352263"/>
    </source>
</evidence>
<sequence length="62" mass="6962">MKPTIRQVEEALGVKSEDWDCVDPEELIDVIYRLSTEAGDVSSEQTNVHPLQGSHLPGKRRT</sequence>
<feature type="region of interest" description="Disordered" evidence="1">
    <location>
        <begin position="39"/>
        <end position="62"/>
    </location>
</feature>
<evidence type="ECO:0000313" key="2">
    <source>
        <dbReference type="EMBL" id="MEC4717890.1"/>
    </source>
</evidence>
<dbReference type="Proteomes" id="UP001352263">
    <property type="component" value="Unassembled WGS sequence"/>
</dbReference>
<name>A0ABU6J2P1_9BURK</name>